<dbReference type="SUPFAM" id="SSF111331">
    <property type="entry name" value="NAD kinase/diacylglycerol kinase-like"/>
    <property type="match status" value="1"/>
</dbReference>
<feature type="transmembrane region" description="Helical" evidence="2">
    <location>
        <begin position="418"/>
        <end position="440"/>
    </location>
</feature>
<evidence type="ECO:0000256" key="2">
    <source>
        <dbReference type="SAM" id="Phobius"/>
    </source>
</evidence>
<dbReference type="EMBL" id="CP020100">
    <property type="protein sequence ID" value="AQZ95934.1"/>
    <property type="molecule type" value="Genomic_DNA"/>
</dbReference>
<dbReference type="InterPro" id="IPR017438">
    <property type="entry name" value="ATP-NAD_kinase_N"/>
</dbReference>
<dbReference type="Proteomes" id="UP000243488">
    <property type="component" value="Chromosome"/>
</dbReference>
<dbReference type="KEGG" id="ppha:BVH74_14760"/>
<dbReference type="AlphaFoldDB" id="A0A1V0B827"/>
<name>A0A1V0B827_9GAMM</name>
<dbReference type="STRING" id="1931241.BVH74_14760"/>
<protein>
    <recommendedName>
        <fullName evidence="5">TIGR00341 family protein</fullName>
    </recommendedName>
</protein>
<keyword evidence="2" id="KW-1133">Transmembrane helix</keyword>
<dbReference type="PANTHER" id="PTHR20992">
    <property type="entry name" value="AT15442P-RELATED"/>
    <property type="match status" value="1"/>
</dbReference>
<feature type="transmembrane region" description="Helical" evidence="2">
    <location>
        <begin position="512"/>
        <end position="534"/>
    </location>
</feature>
<sequence>MSLHNKALVVYPQAHANRLESIREYAATQAIELFEFTTEEFFSQPGRCLDQTDHVVILADDEDMTEHVNLAKTLNFSLGVIPLNPRSRLHKWFNIPTQPEEALQLAFSSDSTALDIMRCNEQVVLGMLMLGETPFLDQRSKTYLNRRSSLWQLLLYRLALVWSSLRNLLNIKPFAVTLTTGREVTLKTAITGLVAIENDINCAAARLINTSLSAQDGKISTVLIAPKSISEYLGFLVTAILRGEAGVKRLPRALSYIKSQYLKIESSRPLSYFIDGRKHEASCIELQLYPGAVRLNAGPIVQAGQNGSTQVKDTMKVDNLPLNETRLNMIQHHLPLFTRALEDDFKDLFLLLRDNAQAHSHYIALMVLSVIVASLGLFLSSAAVIIGAMVLAPLMAPIISLAMGLLRGDRLLLQRSLATIGIGVLLALTTASLIALLIPIDKITPEMAGRLHPNLLDLGVAVASGIAGGYAHARESVMKSLPGVAIAVALVPPLSVAGIGIGWWQWEVFSGAMLLFLTNLVGIALSAALTFLVLGYAPLVKAKRGLAISAALLAAVAVPLTIAFSDMQDRWQIERDLTREPFSIHGKSMSMIGPQVTRQGEVIVIRGDLVAEQPILLADLRALKTRLEMHWQRPVMLELNTRIRMRPTSQN</sequence>
<organism evidence="3 4">
    <name type="scientific">Halopseudomonas phragmitis</name>
    <dbReference type="NCBI Taxonomy" id="1931241"/>
    <lineage>
        <taxon>Bacteria</taxon>
        <taxon>Pseudomonadati</taxon>
        <taxon>Pseudomonadota</taxon>
        <taxon>Gammaproteobacteria</taxon>
        <taxon>Pseudomonadales</taxon>
        <taxon>Pseudomonadaceae</taxon>
        <taxon>Halopseudomonas</taxon>
    </lineage>
</organism>
<feature type="transmembrane region" description="Helical" evidence="2">
    <location>
        <begin position="546"/>
        <end position="565"/>
    </location>
</feature>
<evidence type="ECO:0000313" key="3">
    <source>
        <dbReference type="EMBL" id="AQZ95934.1"/>
    </source>
</evidence>
<dbReference type="Gene3D" id="2.60.200.40">
    <property type="match status" value="1"/>
</dbReference>
<dbReference type="PANTHER" id="PTHR20992:SF9">
    <property type="entry name" value="AT15442P-RELATED"/>
    <property type="match status" value="1"/>
</dbReference>
<proteinExistence type="predicted"/>
<dbReference type="Pfam" id="PF04087">
    <property type="entry name" value="DUF389"/>
    <property type="match status" value="1"/>
</dbReference>
<gene>
    <name evidence="3" type="ORF">BVH74_14760</name>
</gene>
<keyword evidence="2" id="KW-0472">Membrane</keyword>
<keyword evidence="2" id="KW-0812">Transmembrane</keyword>
<dbReference type="InterPro" id="IPR005240">
    <property type="entry name" value="DUF389"/>
</dbReference>
<keyword evidence="4" id="KW-1185">Reference proteome</keyword>
<feature type="transmembrane region" description="Helical" evidence="2">
    <location>
        <begin position="385"/>
        <end position="406"/>
    </location>
</feature>
<dbReference type="InterPro" id="IPR016064">
    <property type="entry name" value="NAD/diacylglycerol_kinase_sf"/>
</dbReference>
<evidence type="ECO:0008006" key="5">
    <source>
        <dbReference type="Google" id="ProtNLM"/>
    </source>
</evidence>
<reference evidence="3 4" key="1">
    <citation type="submission" date="2017-03" db="EMBL/GenBank/DDBJ databases">
        <title>Complete genome sequence of the novel DNRA strain Pseudomonas sp. S-6-2 isolated from Chinese polluted river sediment. Journal of Biotechnology.</title>
        <authorList>
            <person name="Li J."/>
            <person name="Xiang F."/>
            <person name="Wang L."/>
            <person name="Xi L."/>
            <person name="Liu J."/>
        </authorList>
    </citation>
    <scope>NUCLEOTIDE SEQUENCE [LARGE SCALE GENOMIC DNA]</scope>
    <source>
        <strain evidence="3 4">S-6-2</strain>
    </source>
</reference>
<dbReference type="RefSeq" id="WP_080050827.1">
    <property type="nucleotide sequence ID" value="NZ_CP020100.1"/>
</dbReference>
<feature type="transmembrane region" description="Helical" evidence="2">
    <location>
        <begin position="362"/>
        <end position="379"/>
    </location>
</feature>
<keyword evidence="1" id="KW-0963">Cytoplasm</keyword>
<evidence type="ECO:0000256" key="1">
    <source>
        <dbReference type="ARBA" id="ARBA00022490"/>
    </source>
</evidence>
<evidence type="ECO:0000313" key="4">
    <source>
        <dbReference type="Proteomes" id="UP000243488"/>
    </source>
</evidence>
<accession>A0A1V0B827</accession>
<feature type="transmembrane region" description="Helical" evidence="2">
    <location>
        <begin position="483"/>
        <end position="506"/>
    </location>
</feature>
<feature type="transmembrane region" description="Helical" evidence="2">
    <location>
        <begin position="452"/>
        <end position="471"/>
    </location>
</feature>
<dbReference type="Gene3D" id="3.40.50.10330">
    <property type="entry name" value="Probable inorganic polyphosphate/atp-NAD kinase, domain 1"/>
    <property type="match status" value="1"/>
</dbReference>